<dbReference type="Proteomes" id="UP000198341">
    <property type="component" value="Chromosome 10"/>
</dbReference>
<organism evidence="2 3">
    <name type="scientific">Bathycoccus prasinos</name>
    <dbReference type="NCBI Taxonomy" id="41875"/>
    <lineage>
        <taxon>Eukaryota</taxon>
        <taxon>Viridiplantae</taxon>
        <taxon>Chlorophyta</taxon>
        <taxon>Mamiellophyceae</taxon>
        <taxon>Mamiellales</taxon>
        <taxon>Bathycoccaceae</taxon>
        <taxon>Bathycoccus</taxon>
    </lineage>
</organism>
<reference evidence="2 3" key="1">
    <citation type="submission" date="2011-10" db="EMBL/GenBank/DDBJ databases">
        <authorList>
            <person name="Genoscope - CEA"/>
        </authorList>
    </citation>
    <scope>NUCLEOTIDE SEQUENCE [LARGE SCALE GENOMIC DNA]</scope>
    <source>
        <strain evidence="2 3">RCC 1105</strain>
    </source>
</reference>
<protein>
    <submittedName>
        <fullName evidence="2">Uncharacterized protein</fullName>
    </submittedName>
</protein>
<gene>
    <name evidence="2" type="ordered locus">Bathy10g02100</name>
</gene>
<evidence type="ECO:0000256" key="1">
    <source>
        <dbReference type="SAM" id="MobiDB-lite"/>
    </source>
</evidence>
<evidence type="ECO:0000313" key="3">
    <source>
        <dbReference type="Proteomes" id="UP000198341"/>
    </source>
</evidence>
<accession>K8EJ37</accession>
<keyword evidence="3" id="KW-1185">Reference proteome</keyword>
<feature type="region of interest" description="Disordered" evidence="1">
    <location>
        <begin position="1"/>
        <end position="22"/>
    </location>
</feature>
<dbReference type="AlphaFoldDB" id="K8EJ37"/>
<dbReference type="GeneID" id="19013286"/>
<dbReference type="KEGG" id="bpg:Bathy10g02100"/>
<name>K8EJ37_9CHLO</name>
<dbReference type="EMBL" id="FO082269">
    <property type="protein sequence ID" value="CCO18004.1"/>
    <property type="molecule type" value="Genomic_DNA"/>
</dbReference>
<sequence length="211" mass="23304">MDAFNRSPNRTNPSDQNVVKNPAMIPNKIKYNPASVAFVNPLNKNENTTTTAATVKRINCPQNPHRPNVLHAAAVRDTLRAIDSALSTDAFVVTNKALLLLCLVVVKCASDSPPNKPPLLLDAFTVLGEKTHLDATIFESILPPPRLPPPPRERNDDDCATALLCLKHNGEVRGCCPVWEKSPCIGEGVSKCMRYGETHERYESFFVQLYE</sequence>
<dbReference type="RefSeq" id="XP_007510471.1">
    <property type="nucleotide sequence ID" value="XM_007510409.1"/>
</dbReference>
<feature type="compositionally biased region" description="Polar residues" evidence="1">
    <location>
        <begin position="1"/>
        <end position="19"/>
    </location>
</feature>
<evidence type="ECO:0000313" key="2">
    <source>
        <dbReference type="EMBL" id="CCO18004.1"/>
    </source>
</evidence>
<proteinExistence type="predicted"/>